<proteinExistence type="predicted"/>
<protein>
    <submittedName>
        <fullName evidence="1">ZP domain-containing protein</fullName>
    </submittedName>
</protein>
<sequence length="68" mass="7317">LCSNTTSSNGLLPKSATFLPAKTSYNPIQSSESFVITCRLSFKTPACFIDVAPAVTISGERCKAFIER</sequence>
<evidence type="ECO:0000313" key="1">
    <source>
        <dbReference type="WBParaSite" id="HPLM_0000410501-mRNA-1"/>
    </source>
</evidence>
<dbReference type="WBParaSite" id="HPLM_0000410501-mRNA-1">
    <property type="protein sequence ID" value="HPLM_0000410501-mRNA-1"/>
    <property type="gene ID" value="HPLM_0000410501"/>
</dbReference>
<name>A0A158QK80_HAEPC</name>
<reference evidence="1" key="1">
    <citation type="submission" date="2016-04" db="UniProtKB">
        <authorList>
            <consortium name="WormBaseParasite"/>
        </authorList>
    </citation>
    <scope>IDENTIFICATION</scope>
</reference>
<dbReference type="AlphaFoldDB" id="A0A158QK80"/>
<accession>A0A158QK80</accession>
<organism evidence="1">
    <name type="scientific">Haemonchus placei</name>
    <name type="common">Barber's pole worm</name>
    <dbReference type="NCBI Taxonomy" id="6290"/>
    <lineage>
        <taxon>Eukaryota</taxon>
        <taxon>Metazoa</taxon>
        <taxon>Ecdysozoa</taxon>
        <taxon>Nematoda</taxon>
        <taxon>Chromadorea</taxon>
        <taxon>Rhabditida</taxon>
        <taxon>Rhabditina</taxon>
        <taxon>Rhabditomorpha</taxon>
        <taxon>Strongyloidea</taxon>
        <taxon>Trichostrongylidae</taxon>
        <taxon>Haemonchus</taxon>
    </lineage>
</organism>